<feature type="compositionally biased region" description="Pro residues" evidence="1">
    <location>
        <begin position="51"/>
        <end position="61"/>
    </location>
</feature>
<dbReference type="AlphaFoldDB" id="A0AAJ7RVF3"/>
<feature type="compositionally biased region" description="Low complexity" evidence="1">
    <location>
        <begin position="129"/>
        <end position="150"/>
    </location>
</feature>
<evidence type="ECO:0000313" key="2">
    <source>
        <dbReference type="Proteomes" id="UP000694920"/>
    </source>
</evidence>
<feature type="region of interest" description="Disordered" evidence="1">
    <location>
        <begin position="32"/>
        <end position="71"/>
    </location>
</feature>
<reference evidence="3" key="1">
    <citation type="submission" date="2025-08" db="UniProtKB">
        <authorList>
            <consortium name="RefSeq"/>
        </authorList>
    </citation>
    <scope>IDENTIFICATION</scope>
</reference>
<dbReference type="Proteomes" id="UP000694920">
    <property type="component" value="Unplaced"/>
</dbReference>
<feature type="compositionally biased region" description="Polar residues" evidence="1">
    <location>
        <begin position="34"/>
        <end position="45"/>
    </location>
</feature>
<sequence>MVKHQSEVNFQLNEKGLSDDVREIGQIVHFDQVEVSQSGQNQQSDQETKLLPPPPLSPLPQPQLDEAQEGQVACLPQENARFEALERQVSTIMELVQGLAAATPALTKKHVGGEASNRRWLARHRRRQQQQQQQLQLQLQLQQKQQQQQQPKRGASCKRHRGNGGL</sequence>
<organism evidence="2 3">
    <name type="scientific">Cephus cinctus</name>
    <name type="common">Wheat stem sawfly</name>
    <dbReference type="NCBI Taxonomy" id="211228"/>
    <lineage>
        <taxon>Eukaryota</taxon>
        <taxon>Metazoa</taxon>
        <taxon>Ecdysozoa</taxon>
        <taxon>Arthropoda</taxon>
        <taxon>Hexapoda</taxon>
        <taxon>Insecta</taxon>
        <taxon>Pterygota</taxon>
        <taxon>Neoptera</taxon>
        <taxon>Endopterygota</taxon>
        <taxon>Hymenoptera</taxon>
        <taxon>Cephoidea</taxon>
        <taxon>Cephidae</taxon>
        <taxon>Cephus</taxon>
    </lineage>
</organism>
<keyword evidence="2" id="KW-1185">Reference proteome</keyword>
<dbReference type="RefSeq" id="XP_024947849.1">
    <property type="nucleotide sequence ID" value="XM_025092081.1"/>
</dbReference>
<protein>
    <submittedName>
        <fullName evidence="3">Nuclear transcription factor Y subunit beta-like</fullName>
    </submittedName>
</protein>
<name>A0AAJ7RVF3_CEPCN</name>
<dbReference type="GeneID" id="112495459"/>
<evidence type="ECO:0000313" key="3">
    <source>
        <dbReference type="RefSeq" id="XP_024947849.1"/>
    </source>
</evidence>
<dbReference type="KEGG" id="ccin:112495459"/>
<feature type="compositionally biased region" description="Basic residues" evidence="1">
    <location>
        <begin position="155"/>
        <end position="166"/>
    </location>
</feature>
<accession>A0AAJ7RVF3</accession>
<gene>
    <name evidence="3" type="primary">LOC112495459</name>
</gene>
<proteinExistence type="predicted"/>
<evidence type="ECO:0000256" key="1">
    <source>
        <dbReference type="SAM" id="MobiDB-lite"/>
    </source>
</evidence>
<feature type="region of interest" description="Disordered" evidence="1">
    <location>
        <begin position="125"/>
        <end position="166"/>
    </location>
</feature>